<proteinExistence type="predicted"/>
<evidence type="ECO:0000256" key="1">
    <source>
        <dbReference type="SAM" id="Phobius"/>
    </source>
</evidence>
<keyword evidence="3" id="KW-1185">Reference proteome</keyword>
<organism evidence="2 3">
    <name type="scientific">Glossina palpalis gambiensis</name>
    <dbReference type="NCBI Taxonomy" id="67801"/>
    <lineage>
        <taxon>Eukaryota</taxon>
        <taxon>Metazoa</taxon>
        <taxon>Ecdysozoa</taxon>
        <taxon>Arthropoda</taxon>
        <taxon>Hexapoda</taxon>
        <taxon>Insecta</taxon>
        <taxon>Pterygota</taxon>
        <taxon>Neoptera</taxon>
        <taxon>Endopterygota</taxon>
        <taxon>Diptera</taxon>
        <taxon>Brachycera</taxon>
        <taxon>Muscomorpha</taxon>
        <taxon>Hippoboscoidea</taxon>
        <taxon>Glossinidae</taxon>
        <taxon>Glossina</taxon>
    </lineage>
</organism>
<sequence>MHKLKIVAMFQSNLSSGDACRSDAMCPQVMSKLPTLLASSISVCTLPDFGLTTVMVSVSSVTGYWILLVCQVLIFISILNVFNNFTSKKRIIITCEANQPRICGINDVFYGLLNYLQMV</sequence>
<dbReference type="EMBL" id="JXJN01019089">
    <property type="status" value="NOT_ANNOTATED_CDS"/>
    <property type="molecule type" value="Genomic_DNA"/>
</dbReference>
<name>A0A1B0BRG6_9MUSC</name>
<dbReference type="AlphaFoldDB" id="A0A1B0BRG6"/>
<keyword evidence="1" id="KW-0812">Transmembrane</keyword>
<reference evidence="2" key="2">
    <citation type="submission" date="2020-05" db="UniProtKB">
        <authorList>
            <consortium name="EnsemblMetazoa"/>
        </authorList>
    </citation>
    <scope>IDENTIFICATION</scope>
    <source>
        <strain evidence="2">IAEA</strain>
    </source>
</reference>
<feature type="transmembrane region" description="Helical" evidence="1">
    <location>
        <begin position="64"/>
        <end position="82"/>
    </location>
</feature>
<protein>
    <submittedName>
        <fullName evidence="2">Uncharacterized protein</fullName>
    </submittedName>
</protein>
<dbReference type="EMBL" id="JXJN01019088">
    <property type="status" value="NOT_ANNOTATED_CDS"/>
    <property type="molecule type" value="Genomic_DNA"/>
</dbReference>
<evidence type="ECO:0000313" key="3">
    <source>
        <dbReference type="Proteomes" id="UP000092460"/>
    </source>
</evidence>
<dbReference type="Proteomes" id="UP000092460">
    <property type="component" value="Unassembled WGS sequence"/>
</dbReference>
<reference evidence="3" key="1">
    <citation type="submission" date="2015-01" db="EMBL/GenBank/DDBJ databases">
        <authorList>
            <person name="Aksoy S."/>
            <person name="Warren W."/>
            <person name="Wilson R.K."/>
        </authorList>
    </citation>
    <scope>NUCLEOTIDE SEQUENCE [LARGE SCALE GENOMIC DNA]</scope>
    <source>
        <strain evidence="3">IAEA</strain>
    </source>
</reference>
<keyword evidence="1" id="KW-1133">Transmembrane helix</keyword>
<accession>A0A1B0BRG6</accession>
<dbReference type="EnsemblMetazoa" id="GPPI038267-RA">
    <property type="protein sequence ID" value="GPPI038267-PA"/>
    <property type="gene ID" value="GPPI038267"/>
</dbReference>
<keyword evidence="1" id="KW-0472">Membrane</keyword>
<evidence type="ECO:0000313" key="2">
    <source>
        <dbReference type="EnsemblMetazoa" id="GPPI038267-PA"/>
    </source>
</evidence>
<dbReference type="VEuPathDB" id="VectorBase:GPPI038267"/>